<dbReference type="SUPFAM" id="SSF50630">
    <property type="entry name" value="Acid proteases"/>
    <property type="match status" value="1"/>
</dbReference>
<evidence type="ECO:0000256" key="9">
    <source>
        <dbReference type="SAM" id="MobiDB-lite"/>
    </source>
</evidence>
<dbReference type="PROSITE" id="PS50158">
    <property type="entry name" value="ZF_CCHC"/>
    <property type="match status" value="1"/>
</dbReference>
<evidence type="ECO:0000256" key="3">
    <source>
        <dbReference type="ARBA" id="ARBA00022695"/>
    </source>
</evidence>
<dbReference type="Pfam" id="PF02023">
    <property type="entry name" value="SCAN"/>
    <property type="match status" value="1"/>
</dbReference>
<evidence type="ECO:0000256" key="4">
    <source>
        <dbReference type="ARBA" id="ARBA00022722"/>
    </source>
</evidence>
<dbReference type="Pfam" id="PF00077">
    <property type="entry name" value="RVP"/>
    <property type="match status" value="1"/>
</dbReference>
<dbReference type="GO" id="GO:0006508">
    <property type="term" value="P:proteolysis"/>
    <property type="evidence" value="ECO:0007669"/>
    <property type="project" value="InterPro"/>
</dbReference>
<dbReference type="Proteomes" id="UP000823561">
    <property type="component" value="Chromosome 17"/>
</dbReference>
<dbReference type="InterPro" id="IPR003309">
    <property type="entry name" value="SCAN_dom"/>
</dbReference>
<reference evidence="13 14" key="1">
    <citation type="submission" date="2020-10" db="EMBL/GenBank/DDBJ databases">
        <title>Chromosome-scale genome assembly of the Allis shad, Alosa alosa.</title>
        <authorList>
            <person name="Margot Z."/>
            <person name="Christophe K."/>
            <person name="Cabau C."/>
            <person name="Louis A."/>
            <person name="Berthelot C."/>
            <person name="Parey E."/>
            <person name="Roest Crollius H."/>
            <person name="Montfort J."/>
            <person name="Robinson-Rechavi M."/>
            <person name="Bucao C."/>
            <person name="Bouchez O."/>
            <person name="Gislard M."/>
            <person name="Lluch J."/>
            <person name="Milhes M."/>
            <person name="Lampietro C."/>
            <person name="Lopez Roques C."/>
            <person name="Donnadieu C."/>
            <person name="Braasch I."/>
            <person name="Desvignes T."/>
            <person name="Postlethwait J."/>
            <person name="Bobe J."/>
            <person name="Guiguen Y."/>
        </authorList>
    </citation>
    <scope>NUCLEOTIDE SEQUENCE [LARGE SCALE GENOMIC DNA]</scope>
    <source>
        <strain evidence="13">M-15738</strain>
        <tissue evidence="13">Blood</tissue>
    </source>
</reference>
<dbReference type="GO" id="GO:0003676">
    <property type="term" value="F:nucleic acid binding"/>
    <property type="evidence" value="ECO:0007669"/>
    <property type="project" value="InterPro"/>
</dbReference>
<sequence>MAPRKKKAGMAKGGAVGDVPPPGGGDGQDEELRSMFRNFMMTQQAQEDRYERDMARQEQRWRVLQHQFSLLQGEVTRDRRERGAAAKGLSVSAQVSTLTSPLARQGVLDCFKGSSSSRGSSGCGSGGGTKDRSTSSSAGNNSSGDSGSGSSHDNSGGSINNHRAPTASAPGGGPVPGGLTVPWTQWGAGMHTSVSFLPMGHFQNDMASPPVLSPVAVDYSHFPHYAGWRGPRLQRYVEGEDIEHFLTAFEQIASASGCPRAEWAMHLVPLLTGKAKAAYIAMDFDETMDYDKVRMAILDKFEINPETYRQRFRSLEVQLDETPKELYTRLKELYEKWVCPKARSKEEIGELLVLEQFLRMVNSEVRLWIKKHDPSSAKEAVSLADAFMSAQKGSRQYKLSSSRPYEAPKSGRPEGGQVSSERRSEHPPKAPNEEPVCYHCGQTGHIKPKCPLRKPEVSHVCYIPDGEVTDCLGEQWESMVEVTIDGKQLKALIDTGSSQTLVGVKWVPEDGVQTEHTMKIRCVHGDVISYPTADIYMQIGEQEYLVSVGVAEHLPYPVVLGKDIPGLLELVKPVKPCNMVVTRAKIRERGTDCSWDVLPFPEHPPKVPKTRSQRRREQFRGTRVQETLPLLESGEHTSVALSHNIRELQKADDTLESCFKDFNPDSEGNAEATKFRLKQGILYCHGDGGEQLVVPKSLQSTVLELGHSGAPATFHRLMDRVLEGAREYASAYLDDVVVFSRTWKDHLTHVRDVLQRIKTAGLTVNPNKCAMAQWGARTAKAGGVPQPKTLPTELRYSTVEKECLAIKWALESLKYYLVGKDFILETDHRALKWLHRMKDTNSRVTRWYISLQPFNF</sequence>
<feature type="domain" description="CCHC-type" evidence="10">
    <location>
        <begin position="437"/>
        <end position="451"/>
    </location>
</feature>
<evidence type="ECO:0000256" key="1">
    <source>
        <dbReference type="ARBA" id="ARBA00010879"/>
    </source>
</evidence>
<dbReference type="InterPro" id="IPR041373">
    <property type="entry name" value="RT_RNaseH"/>
</dbReference>
<keyword evidence="2" id="KW-0808">Transferase</keyword>
<proteinExistence type="inferred from homology"/>
<keyword evidence="8" id="KW-0863">Zinc-finger</keyword>
<dbReference type="PROSITE" id="PS50804">
    <property type="entry name" value="SCAN_BOX"/>
    <property type="match status" value="1"/>
</dbReference>
<dbReference type="InterPro" id="IPR043128">
    <property type="entry name" value="Rev_trsase/Diguanyl_cyclase"/>
</dbReference>
<dbReference type="InterPro" id="IPR036875">
    <property type="entry name" value="Znf_CCHC_sf"/>
</dbReference>
<dbReference type="CDD" id="cd07936">
    <property type="entry name" value="SCAN"/>
    <property type="match status" value="1"/>
</dbReference>
<feature type="compositionally biased region" description="Low complexity" evidence="9">
    <location>
        <begin position="134"/>
        <end position="169"/>
    </location>
</feature>
<feature type="region of interest" description="Disordered" evidence="9">
    <location>
        <begin position="111"/>
        <end position="180"/>
    </location>
</feature>
<dbReference type="GO" id="GO:0004190">
    <property type="term" value="F:aspartic-type endopeptidase activity"/>
    <property type="evidence" value="ECO:0007669"/>
    <property type="project" value="InterPro"/>
</dbReference>
<dbReference type="PROSITE" id="PS50175">
    <property type="entry name" value="ASP_PROT_RETROV"/>
    <property type="match status" value="1"/>
</dbReference>
<keyword evidence="3" id="KW-0548">Nucleotidyltransferase</keyword>
<dbReference type="EMBL" id="JADWDJ010000017">
    <property type="protein sequence ID" value="KAG5267118.1"/>
    <property type="molecule type" value="Genomic_DNA"/>
</dbReference>
<feature type="compositionally biased region" description="Basic and acidic residues" evidence="9">
    <location>
        <begin position="420"/>
        <end position="432"/>
    </location>
</feature>
<dbReference type="InterPro" id="IPR043502">
    <property type="entry name" value="DNA/RNA_pol_sf"/>
</dbReference>
<evidence type="ECO:0000256" key="2">
    <source>
        <dbReference type="ARBA" id="ARBA00022679"/>
    </source>
</evidence>
<evidence type="ECO:0000259" key="10">
    <source>
        <dbReference type="PROSITE" id="PS50158"/>
    </source>
</evidence>
<dbReference type="InterPro" id="IPR038269">
    <property type="entry name" value="SCAN_sf"/>
</dbReference>
<dbReference type="SUPFAM" id="SSF57756">
    <property type="entry name" value="Retrovirus zinc finger-like domains"/>
    <property type="match status" value="1"/>
</dbReference>
<dbReference type="InterPro" id="IPR001995">
    <property type="entry name" value="Peptidase_A2_cat"/>
</dbReference>
<dbReference type="SMART" id="SM00431">
    <property type="entry name" value="SCAN"/>
    <property type="match status" value="1"/>
</dbReference>
<keyword evidence="4" id="KW-0540">Nuclease</keyword>
<dbReference type="InterPro" id="IPR001878">
    <property type="entry name" value="Znf_CCHC"/>
</dbReference>
<dbReference type="Gene3D" id="3.30.70.270">
    <property type="match status" value="1"/>
</dbReference>
<feature type="region of interest" description="Disordered" evidence="9">
    <location>
        <begin position="394"/>
        <end position="434"/>
    </location>
</feature>
<keyword evidence="7" id="KW-0695">RNA-directed DNA polymerase</keyword>
<evidence type="ECO:0000256" key="5">
    <source>
        <dbReference type="ARBA" id="ARBA00022759"/>
    </source>
</evidence>
<keyword evidence="5" id="KW-0255">Endonuclease</keyword>
<dbReference type="InterPro" id="IPR018061">
    <property type="entry name" value="Retropepsins"/>
</dbReference>
<dbReference type="CDD" id="cd00303">
    <property type="entry name" value="retropepsin_like"/>
    <property type="match status" value="1"/>
</dbReference>
<dbReference type="CDD" id="cd01647">
    <property type="entry name" value="RT_LTR"/>
    <property type="match status" value="1"/>
</dbReference>
<feature type="domain" description="SCAN box" evidence="12">
    <location>
        <begin position="309"/>
        <end position="385"/>
    </location>
</feature>
<dbReference type="AlphaFoldDB" id="A0AAV6FW98"/>
<keyword evidence="8" id="KW-0479">Metal-binding</keyword>
<dbReference type="InterPro" id="IPR021109">
    <property type="entry name" value="Peptidase_aspartic_dom_sf"/>
</dbReference>
<dbReference type="Pfam" id="PF00098">
    <property type="entry name" value="zf-CCHC"/>
    <property type="match status" value="1"/>
</dbReference>
<evidence type="ECO:0008006" key="15">
    <source>
        <dbReference type="Google" id="ProtNLM"/>
    </source>
</evidence>
<evidence type="ECO:0000259" key="12">
    <source>
        <dbReference type="PROSITE" id="PS50804"/>
    </source>
</evidence>
<comment type="caution">
    <text evidence="13">The sequence shown here is derived from an EMBL/GenBank/DDBJ whole genome shotgun (WGS) entry which is preliminary data.</text>
</comment>
<evidence type="ECO:0000256" key="7">
    <source>
        <dbReference type="ARBA" id="ARBA00022918"/>
    </source>
</evidence>
<feature type="domain" description="Peptidase A2" evidence="11">
    <location>
        <begin position="489"/>
        <end position="564"/>
    </location>
</feature>
<feature type="compositionally biased region" description="Polar residues" evidence="9">
    <location>
        <begin position="394"/>
        <end position="403"/>
    </location>
</feature>
<gene>
    <name evidence="13" type="ORF">AALO_G00218190</name>
</gene>
<keyword evidence="6" id="KW-0378">Hydrolase</keyword>
<accession>A0AAV6FW98</accession>
<dbReference type="Gene3D" id="1.10.4020.10">
    <property type="entry name" value="DNA breaking-rejoining enzymes"/>
    <property type="match status" value="1"/>
</dbReference>
<dbReference type="SUPFAM" id="SSF56672">
    <property type="entry name" value="DNA/RNA polymerases"/>
    <property type="match status" value="1"/>
</dbReference>
<feature type="region of interest" description="Disordered" evidence="9">
    <location>
        <begin position="1"/>
        <end position="30"/>
    </location>
</feature>
<dbReference type="Gene3D" id="4.10.60.10">
    <property type="entry name" value="Zinc finger, CCHC-type"/>
    <property type="match status" value="1"/>
</dbReference>
<dbReference type="PANTHER" id="PTHR46888">
    <property type="entry name" value="ZINC KNUCKLE DOMAINCONTAINING PROTEIN-RELATED"/>
    <property type="match status" value="1"/>
</dbReference>
<dbReference type="GO" id="GO:0008270">
    <property type="term" value="F:zinc ion binding"/>
    <property type="evidence" value="ECO:0007669"/>
    <property type="project" value="UniProtKB-KW"/>
</dbReference>
<comment type="similarity">
    <text evidence="1">Belongs to the beta type-B retroviral polymerase family. HERV class-II K(HML-2) pol subfamily.</text>
</comment>
<evidence type="ECO:0000259" key="11">
    <source>
        <dbReference type="PROSITE" id="PS50175"/>
    </source>
</evidence>
<evidence type="ECO:0000313" key="14">
    <source>
        <dbReference type="Proteomes" id="UP000823561"/>
    </source>
</evidence>
<evidence type="ECO:0000313" key="13">
    <source>
        <dbReference type="EMBL" id="KAG5267118.1"/>
    </source>
</evidence>
<dbReference type="SMART" id="SM00343">
    <property type="entry name" value="ZnF_C2HC"/>
    <property type="match status" value="1"/>
</dbReference>
<evidence type="ECO:0000256" key="8">
    <source>
        <dbReference type="PROSITE-ProRule" id="PRU00047"/>
    </source>
</evidence>
<dbReference type="Pfam" id="PF00078">
    <property type="entry name" value="RVT_1"/>
    <property type="match status" value="1"/>
</dbReference>
<dbReference type="InterPro" id="IPR000477">
    <property type="entry name" value="RT_dom"/>
</dbReference>
<dbReference type="FunFam" id="3.30.70.270:FF:000003">
    <property type="entry name" value="Transposon Ty3-G Gag-Pol polyprotein"/>
    <property type="match status" value="1"/>
</dbReference>
<keyword evidence="8" id="KW-0862">Zinc</keyword>
<protein>
    <recommendedName>
        <fullName evidence="15">Reverse transcriptase</fullName>
    </recommendedName>
</protein>
<keyword evidence="14" id="KW-1185">Reference proteome</keyword>
<name>A0AAV6FW98_9TELE</name>
<dbReference type="GO" id="GO:0004519">
    <property type="term" value="F:endonuclease activity"/>
    <property type="evidence" value="ECO:0007669"/>
    <property type="project" value="UniProtKB-KW"/>
</dbReference>
<dbReference type="PANTHER" id="PTHR46888:SF1">
    <property type="entry name" value="RIBONUCLEASE H"/>
    <property type="match status" value="1"/>
</dbReference>
<dbReference type="SUPFAM" id="SSF47353">
    <property type="entry name" value="Retrovirus capsid dimerization domain-like"/>
    <property type="match status" value="1"/>
</dbReference>
<dbReference type="CDD" id="cd09274">
    <property type="entry name" value="RNase_HI_RT_Ty3"/>
    <property type="match status" value="1"/>
</dbReference>
<dbReference type="Pfam" id="PF17917">
    <property type="entry name" value="RT_RNaseH"/>
    <property type="match status" value="1"/>
</dbReference>
<organism evidence="13 14">
    <name type="scientific">Alosa alosa</name>
    <name type="common">allis shad</name>
    <dbReference type="NCBI Taxonomy" id="278164"/>
    <lineage>
        <taxon>Eukaryota</taxon>
        <taxon>Metazoa</taxon>
        <taxon>Chordata</taxon>
        <taxon>Craniata</taxon>
        <taxon>Vertebrata</taxon>
        <taxon>Euteleostomi</taxon>
        <taxon>Actinopterygii</taxon>
        <taxon>Neopterygii</taxon>
        <taxon>Teleostei</taxon>
        <taxon>Clupei</taxon>
        <taxon>Clupeiformes</taxon>
        <taxon>Clupeoidei</taxon>
        <taxon>Clupeidae</taxon>
        <taxon>Alosa</taxon>
    </lineage>
</organism>
<evidence type="ECO:0000256" key="6">
    <source>
        <dbReference type="ARBA" id="ARBA00022801"/>
    </source>
</evidence>
<dbReference type="Gene3D" id="2.40.70.10">
    <property type="entry name" value="Acid Proteases"/>
    <property type="match status" value="1"/>
</dbReference>
<dbReference type="GO" id="GO:0003964">
    <property type="term" value="F:RNA-directed DNA polymerase activity"/>
    <property type="evidence" value="ECO:0007669"/>
    <property type="project" value="UniProtKB-KW"/>
</dbReference>